<feature type="binding site" evidence="10">
    <location>
        <position position="143"/>
    </location>
    <ligand>
        <name>ATP</name>
        <dbReference type="ChEBI" id="CHEBI:30616"/>
    </ligand>
</feature>
<feature type="binding site" evidence="10">
    <location>
        <position position="123"/>
    </location>
    <ligand>
        <name>substrate</name>
    </ligand>
</feature>
<evidence type="ECO:0000256" key="2">
    <source>
        <dbReference type="ARBA" id="ARBA00010385"/>
    </source>
</evidence>
<feature type="binding site" evidence="10">
    <location>
        <position position="483"/>
    </location>
    <ligand>
        <name>substrate</name>
    </ligand>
</feature>
<dbReference type="PIRSF" id="PIRSF001558">
    <property type="entry name" value="GSHase"/>
    <property type="match status" value="1"/>
</dbReference>
<dbReference type="EC" id="6.3.2.3" evidence="9"/>
<dbReference type="Pfam" id="PF03199">
    <property type="entry name" value="GSH_synthase"/>
    <property type="match status" value="1"/>
</dbReference>
<feature type="binding site" evidence="10">
    <location>
        <position position="454"/>
    </location>
    <ligand>
        <name>ATP</name>
        <dbReference type="ChEBI" id="CHEBI:30616"/>
    </ligand>
</feature>
<evidence type="ECO:0000256" key="3">
    <source>
        <dbReference type="ARBA" id="ARBA00022598"/>
    </source>
</evidence>
<comment type="cofactor">
    <cofactor evidence="9 11">
        <name>Mg(2+)</name>
        <dbReference type="ChEBI" id="CHEBI:18420"/>
    </cofactor>
    <text evidence="9 11">Binds 1 Mg(2+) ion per subunit.</text>
</comment>
<dbReference type="Gene3D" id="3.30.1490.80">
    <property type="match status" value="1"/>
</dbReference>
<comment type="pathway">
    <text evidence="1 9">Sulfur metabolism; glutathione biosynthesis; glutathione from L-cysteine and L-glutamate: step 2/2.</text>
</comment>
<evidence type="ECO:0000256" key="10">
    <source>
        <dbReference type="PIRSR" id="PIRSR001558-1"/>
    </source>
</evidence>
<feature type="binding site" evidence="11">
    <location>
        <position position="143"/>
    </location>
    <ligand>
        <name>Mg(2+)</name>
        <dbReference type="ChEBI" id="CHEBI:18420"/>
    </ligand>
</feature>
<dbReference type="InterPro" id="IPR004887">
    <property type="entry name" value="GSH_synth_subst-bd"/>
</dbReference>
<proteinExistence type="inferred from homology"/>
<dbReference type="OrthoDB" id="2020073at2759"/>
<dbReference type="Gene3D" id="3.30.470.20">
    <property type="entry name" value="ATP-grasp fold, B domain"/>
    <property type="match status" value="1"/>
</dbReference>
<evidence type="ECO:0000259" key="12">
    <source>
        <dbReference type="Pfam" id="PF03199"/>
    </source>
</evidence>
<evidence type="ECO:0000256" key="6">
    <source>
        <dbReference type="ARBA" id="ARBA00022741"/>
    </source>
</evidence>
<comment type="catalytic activity">
    <reaction evidence="9">
        <text>gamma-L-glutamyl-L-cysteine + glycine + ATP = glutathione + ADP + phosphate + H(+)</text>
        <dbReference type="Rhea" id="RHEA:13557"/>
        <dbReference type="ChEBI" id="CHEBI:15378"/>
        <dbReference type="ChEBI" id="CHEBI:30616"/>
        <dbReference type="ChEBI" id="CHEBI:43474"/>
        <dbReference type="ChEBI" id="CHEBI:57305"/>
        <dbReference type="ChEBI" id="CHEBI:57925"/>
        <dbReference type="ChEBI" id="CHEBI:58173"/>
        <dbReference type="ChEBI" id="CHEBI:456216"/>
        <dbReference type="EC" id="6.3.2.3"/>
    </reaction>
</comment>
<dbReference type="InterPro" id="IPR014042">
    <property type="entry name" value="Glutathione_synthase_a-hlx"/>
</dbReference>
<keyword evidence="14" id="KW-1185">Reference proteome</keyword>
<name>A0A166IQI5_9AGAM</name>
<evidence type="ECO:0000256" key="4">
    <source>
        <dbReference type="ARBA" id="ARBA00022684"/>
    </source>
</evidence>
<keyword evidence="7 9" id="KW-0067">ATP-binding</keyword>
<feature type="domain" description="Glutathione synthase substrate-binding" evidence="12">
    <location>
        <begin position="220"/>
        <end position="329"/>
    </location>
</feature>
<gene>
    <name evidence="13" type="ORF">FIBSPDRAFT_919978</name>
</gene>
<evidence type="ECO:0000256" key="11">
    <source>
        <dbReference type="PIRSR" id="PIRSR001558-2"/>
    </source>
</evidence>
<sequence>MATPPTEDQYTILIDEIKDWQLTHGSLIKLVRTEEEHTVLARPIGVSLFPTSFPKARFDEAMKLQPIYNELYAAISSDDKWIYDVLRDLIETEDSLAAILWSIHLKVKENSAHIQPLSLGIFRSDYMLHSSSTSSPPSLKQVEFNTISCAGFAHASIVSALHRHLLMKGAYLPWTESNPSLLDLSSLPQRTDAGSMAWSLQKAHKAYCQALSLAGPVQSTCILIVVQPYNVNIADERPIEYFLWDRGIPTYRVLFGAEFLDRTTLDLGTNTLHYRPALALPTSPPQEVGLVYLRAGYEHAEYDDLGVECRLRIEYSRAIKAPNILGHLATFKKVQQALALPDSDVLLRFLDPTKAAAVAKTFAPLWPLDDSTELGRHARAIATDPDQAGGYVLKPSLEGGGNNVYGDAIPGFLSAHPRERWGDYVLMQRIEPPPARNTLLLPAQGIHQGDVVCELGIWGACLWRGEGGRMEMVFNDTKGHSVRTKAAEVDEMSVVKGWGCFDSLCLIEGDGTLENTESTPQRYQ</sequence>
<dbReference type="Gene3D" id="3.40.50.1760">
    <property type="entry name" value="Glutathione synthase, substrate-binding domain superfamily, eukaryotic"/>
    <property type="match status" value="1"/>
</dbReference>
<dbReference type="GO" id="GO:0004363">
    <property type="term" value="F:glutathione synthase activity"/>
    <property type="evidence" value="ECO:0007669"/>
    <property type="project" value="UniProtKB-UniRule"/>
</dbReference>
<feature type="binding site" evidence="10">
    <location>
        <position position="405"/>
    </location>
    <ligand>
        <name>ATP</name>
        <dbReference type="ChEBI" id="CHEBI:30616"/>
    </ligand>
</feature>
<dbReference type="InterPro" id="IPR014049">
    <property type="entry name" value="Glutathione_synthase_N_euk"/>
</dbReference>
<dbReference type="SUPFAM" id="SSF52440">
    <property type="entry name" value="PreATP-grasp domain"/>
    <property type="match status" value="1"/>
</dbReference>
<dbReference type="STRING" id="436010.A0A166IQI5"/>
<feature type="binding site" evidence="11">
    <location>
        <position position="398"/>
    </location>
    <ligand>
        <name>Mg(2+)</name>
        <dbReference type="ChEBI" id="CHEBI:18420"/>
    </ligand>
</feature>
<feature type="binding site" evidence="10">
    <location>
        <begin position="394"/>
        <end position="403"/>
    </location>
    <ligand>
        <name>ATP</name>
        <dbReference type="ChEBI" id="CHEBI:30616"/>
    </ligand>
</feature>
<keyword evidence="5 9" id="KW-0479">Metal-binding</keyword>
<dbReference type="UniPathway" id="UPA00142">
    <property type="reaction ID" value="UER00210"/>
</dbReference>
<dbReference type="Proteomes" id="UP000076532">
    <property type="component" value="Unassembled WGS sequence"/>
</dbReference>
<dbReference type="Gene3D" id="3.30.1490.50">
    <property type="match status" value="1"/>
</dbReference>
<dbReference type="PANTHER" id="PTHR11130:SF0">
    <property type="entry name" value="GLUTATHIONE SYNTHETASE"/>
    <property type="match status" value="1"/>
</dbReference>
<feature type="binding site" evidence="10">
    <location>
        <position position="332"/>
    </location>
    <ligand>
        <name>ATP</name>
        <dbReference type="ChEBI" id="CHEBI:30616"/>
    </ligand>
</feature>
<feature type="binding site" evidence="10">
    <location>
        <begin position="427"/>
        <end position="430"/>
    </location>
    <ligand>
        <name>ATP</name>
        <dbReference type="ChEBI" id="CHEBI:30616"/>
    </ligand>
</feature>
<feature type="binding site" evidence="10">
    <location>
        <position position="485"/>
    </location>
    <ligand>
        <name>ATP</name>
        <dbReference type="ChEBI" id="CHEBI:30616"/>
    </ligand>
</feature>
<reference evidence="13 14" key="1">
    <citation type="journal article" date="2016" name="Mol. Biol. Evol.">
        <title>Comparative Genomics of Early-Diverging Mushroom-Forming Fungi Provides Insights into the Origins of Lignocellulose Decay Capabilities.</title>
        <authorList>
            <person name="Nagy L.G."/>
            <person name="Riley R."/>
            <person name="Tritt A."/>
            <person name="Adam C."/>
            <person name="Daum C."/>
            <person name="Floudas D."/>
            <person name="Sun H."/>
            <person name="Yadav J.S."/>
            <person name="Pangilinan J."/>
            <person name="Larsson K.H."/>
            <person name="Matsuura K."/>
            <person name="Barry K."/>
            <person name="Labutti K."/>
            <person name="Kuo R."/>
            <person name="Ohm R.A."/>
            <person name="Bhattacharya S.S."/>
            <person name="Shirouzu T."/>
            <person name="Yoshinaga Y."/>
            <person name="Martin F.M."/>
            <person name="Grigoriev I.V."/>
            <person name="Hibbett D.S."/>
        </authorList>
    </citation>
    <scope>NUCLEOTIDE SEQUENCE [LARGE SCALE GENOMIC DNA]</scope>
    <source>
        <strain evidence="13 14">CBS 109695</strain>
    </source>
</reference>
<dbReference type="Gene3D" id="1.10.1080.10">
    <property type="entry name" value="Glutathione Synthetase, Chain A, domain 3"/>
    <property type="match status" value="1"/>
</dbReference>
<keyword evidence="8 9" id="KW-0460">Magnesium</keyword>
<keyword evidence="6 9" id="KW-0547">Nucleotide-binding</keyword>
<dbReference type="GO" id="GO:0000287">
    <property type="term" value="F:magnesium ion binding"/>
    <property type="evidence" value="ECO:0007669"/>
    <property type="project" value="UniProtKB-UniRule"/>
</dbReference>
<evidence type="ECO:0000256" key="5">
    <source>
        <dbReference type="ARBA" id="ARBA00022723"/>
    </source>
</evidence>
<evidence type="ECO:0000256" key="1">
    <source>
        <dbReference type="ARBA" id="ARBA00004965"/>
    </source>
</evidence>
<dbReference type="GO" id="GO:0005829">
    <property type="term" value="C:cytosol"/>
    <property type="evidence" value="ECO:0007669"/>
    <property type="project" value="TreeGrafter"/>
</dbReference>
<comment type="similarity">
    <text evidence="2 9">Belongs to the eukaryotic GSH synthase family.</text>
</comment>
<dbReference type="GO" id="GO:0043295">
    <property type="term" value="F:glutathione binding"/>
    <property type="evidence" value="ECO:0007669"/>
    <property type="project" value="UniProtKB-UniRule"/>
</dbReference>
<dbReference type="InterPro" id="IPR005615">
    <property type="entry name" value="Glutathione_synthase"/>
</dbReference>
<keyword evidence="3 9" id="KW-0436">Ligase</keyword>
<organism evidence="13 14">
    <name type="scientific">Athelia psychrophila</name>
    <dbReference type="NCBI Taxonomy" id="1759441"/>
    <lineage>
        <taxon>Eukaryota</taxon>
        <taxon>Fungi</taxon>
        <taxon>Dikarya</taxon>
        <taxon>Basidiomycota</taxon>
        <taxon>Agaricomycotina</taxon>
        <taxon>Agaricomycetes</taxon>
        <taxon>Agaricomycetidae</taxon>
        <taxon>Atheliales</taxon>
        <taxon>Atheliaceae</taxon>
        <taxon>Athelia</taxon>
    </lineage>
</organism>
<evidence type="ECO:0000256" key="8">
    <source>
        <dbReference type="ARBA" id="ARBA00022842"/>
    </source>
</evidence>
<keyword evidence="4 9" id="KW-0317">Glutathione biosynthesis</keyword>
<evidence type="ECO:0000313" key="14">
    <source>
        <dbReference type="Proteomes" id="UP000076532"/>
    </source>
</evidence>
<dbReference type="Pfam" id="PF03917">
    <property type="entry name" value="GSH_synth_ATP"/>
    <property type="match status" value="1"/>
</dbReference>
<dbReference type="InterPro" id="IPR037013">
    <property type="entry name" value="GSH-S_sub-bd_sf"/>
</dbReference>
<dbReference type="SUPFAM" id="SSF56059">
    <property type="entry name" value="Glutathione synthetase ATP-binding domain-like"/>
    <property type="match status" value="1"/>
</dbReference>
<dbReference type="InterPro" id="IPR016185">
    <property type="entry name" value="PreATP-grasp_dom_sf"/>
</dbReference>
<dbReference type="GO" id="GO:0005524">
    <property type="term" value="F:ATP binding"/>
    <property type="evidence" value="ECO:0007669"/>
    <property type="project" value="UniProtKB-UniRule"/>
</dbReference>
<evidence type="ECO:0000313" key="13">
    <source>
        <dbReference type="EMBL" id="KZP20071.1"/>
    </source>
</evidence>
<evidence type="ECO:0000256" key="9">
    <source>
        <dbReference type="PIRNR" id="PIRNR001558"/>
    </source>
</evidence>
<dbReference type="PANTHER" id="PTHR11130">
    <property type="entry name" value="GLUTATHIONE SYNTHETASE"/>
    <property type="match status" value="1"/>
</dbReference>
<dbReference type="EMBL" id="KV417558">
    <property type="protein sequence ID" value="KZP20071.1"/>
    <property type="molecule type" value="Genomic_DNA"/>
</dbReference>
<dbReference type="AlphaFoldDB" id="A0A166IQI5"/>
<dbReference type="InterPro" id="IPR014709">
    <property type="entry name" value="Glutathione_synthase_C_euk"/>
</dbReference>
<evidence type="ECO:0000256" key="7">
    <source>
        <dbReference type="ARBA" id="ARBA00022840"/>
    </source>
</evidence>
<accession>A0A166IQI5</accession>
<feature type="binding site" evidence="10">
    <location>
        <position position="491"/>
    </location>
    <ligand>
        <name>ATP</name>
        <dbReference type="ChEBI" id="CHEBI:30616"/>
    </ligand>
</feature>
<protein>
    <recommendedName>
        <fullName evidence="9">Glutathione synthetase</fullName>
        <shortName evidence="9">GSH-S</shortName>
        <ecNumber evidence="9">6.3.2.3</ecNumber>
    </recommendedName>
</protein>
<dbReference type="NCBIfam" id="TIGR01986">
    <property type="entry name" value="glut_syn_euk"/>
    <property type="match status" value="1"/>
</dbReference>
<feature type="binding site" evidence="11">
    <location>
        <position position="145"/>
    </location>
    <ligand>
        <name>Mg(2+)</name>
        <dbReference type="ChEBI" id="CHEBI:18420"/>
    </ligand>
</feature>